<reference evidence="1" key="1">
    <citation type="submission" date="2021-01" db="EMBL/GenBank/DDBJ databases">
        <authorList>
            <person name="Corre E."/>
            <person name="Pelletier E."/>
            <person name="Niang G."/>
            <person name="Scheremetjew M."/>
            <person name="Finn R."/>
            <person name="Kale V."/>
            <person name="Holt S."/>
            <person name="Cochrane G."/>
            <person name="Meng A."/>
            <person name="Brown T."/>
            <person name="Cohen L."/>
        </authorList>
    </citation>
    <scope>NUCLEOTIDE SEQUENCE</scope>
    <source>
        <strain evidence="1">CCMP3105</strain>
    </source>
</reference>
<sequence length="253" mass="27233">MAEAGGGQLPRARLLLGGDAVHLQGLFGDLADAYARLLLELRRREATDGLSGTYWQNDGRVAVTRVRRMQQLTGYPFHEQVISRMASYFGAKAEGWWVNHYARGSDVKNMHRDGWGRDGGQEPDRRGAGACARAAQPPVRLCGLCASRHGIPSEPSRGPRLSVIVMGRAPVDWQARARLHCGPGLGVAREPPEVAPVEVVENAGSVPELQAPLRRRWGSEGCHGEEKASTAGCNQALLRGPAHGGGLEEQGVL</sequence>
<organism evidence="1">
    <name type="scientific">Alexandrium monilatum</name>
    <dbReference type="NCBI Taxonomy" id="311494"/>
    <lineage>
        <taxon>Eukaryota</taxon>
        <taxon>Sar</taxon>
        <taxon>Alveolata</taxon>
        <taxon>Dinophyceae</taxon>
        <taxon>Gonyaulacales</taxon>
        <taxon>Pyrocystaceae</taxon>
        <taxon>Alexandrium</taxon>
    </lineage>
</organism>
<dbReference type="AlphaFoldDB" id="A0A7S4Q1F0"/>
<gene>
    <name evidence="1" type="ORF">AMON00008_LOCUS7915</name>
</gene>
<dbReference type="EMBL" id="HBNR01012255">
    <property type="protein sequence ID" value="CAE4568296.1"/>
    <property type="molecule type" value="Transcribed_RNA"/>
</dbReference>
<evidence type="ECO:0000313" key="1">
    <source>
        <dbReference type="EMBL" id="CAE4568296.1"/>
    </source>
</evidence>
<protein>
    <submittedName>
        <fullName evidence="1">Uncharacterized protein</fullName>
    </submittedName>
</protein>
<accession>A0A7S4Q1F0</accession>
<proteinExistence type="predicted"/>
<name>A0A7S4Q1F0_9DINO</name>